<dbReference type="PANTHER" id="PTHR30069">
    <property type="entry name" value="TONB-DEPENDENT OUTER MEMBRANE RECEPTOR"/>
    <property type="match status" value="1"/>
</dbReference>
<dbReference type="Pfam" id="PF07715">
    <property type="entry name" value="Plug"/>
    <property type="match status" value="1"/>
</dbReference>
<feature type="region of interest" description="Disordered" evidence="12">
    <location>
        <begin position="199"/>
        <end position="223"/>
    </location>
</feature>
<keyword evidence="6" id="KW-0406">Ion transport</keyword>
<dbReference type="Proteomes" id="UP000269134">
    <property type="component" value="Unassembled WGS sequence"/>
</dbReference>
<proteinExistence type="inferred from homology"/>
<evidence type="ECO:0000256" key="9">
    <source>
        <dbReference type="ARBA" id="ARBA00023237"/>
    </source>
</evidence>
<comment type="similarity">
    <text evidence="10 11">Belongs to the TonB-dependent receptor family.</text>
</comment>
<dbReference type="InterPro" id="IPR012910">
    <property type="entry name" value="Plug_dom"/>
</dbReference>
<dbReference type="Gene3D" id="2.170.130.10">
    <property type="entry name" value="TonB-dependent receptor, plug domain"/>
    <property type="match status" value="1"/>
</dbReference>
<comment type="subcellular location">
    <subcellularLocation>
        <location evidence="1 10">Cell outer membrane</location>
        <topology evidence="1 10">Multi-pass membrane protein</topology>
    </subcellularLocation>
</comment>
<dbReference type="SUPFAM" id="SSF56935">
    <property type="entry name" value="Porins"/>
    <property type="match status" value="1"/>
</dbReference>
<keyword evidence="5" id="KW-0732">Signal</keyword>
<dbReference type="GeneID" id="84607441"/>
<evidence type="ECO:0000313" key="16">
    <source>
        <dbReference type="Proteomes" id="UP000269134"/>
    </source>
</evidence>
<gene>
    <name evidence="15" type="ORF">EA795_00160</name>
</gene>
<organism evidence="15 16">
    <name type="scientific">Stutzerimonas nitrititolerans</name>
    <dbReference type="NCBI Taxonomy" id="2482751"/>
    <lineage>
        <taxon>Bacteria</taxon>
        <taxon>Pseudomonadati</taxon>
        <taxon>Pseudomonadota</taxon>
        <taxon>Gammaproteobacteria</taxon>
        <taxon>Pseudomonadales</taxon>
        <taxon>Pseudomonadaceae</taxon>
        <taxon>Stutzerimonas</taxon>
    </lineage>
</organism>
<dbReference type="InterPro" id="IPR039426">
    <property type="entry name" value="TonB-dep_rcpt-like"/>
</dbReference>
<evidence type="ECO:0000256" key="10">
    <source>
        <dbReference type="PROSITE-ProRule" id="PRU01360"/>
    </source>
</evidence>
<keyword evidence="2 10" id="KW-0813">Transport</keyword>
<evidence type="ECO:0000259" key="13">
    <source>
        <dbReference type="Pfam" id="PF00593"/>
    </source>
</evidence>
<keyword evidence="7 11" id="KW-0798">TonB box</keyword>
<evidence type="ECO:0000256" key="1">
    <source>
        <dbReference type="ARBA" id="ARBA00004571"/>
    </source>
</evidence>
<evidence type="ECO:0000256" key="4">
    <source>
        <dbReference type="ARBA" id="ARBA00022692"/>
    </source>
</evidence>
<evidence type="ECO:0000256" key="11">
    <source>
        <dbReference type="RuleBase" id="RU003357"/>
    </source>
</evidence>
<accession>A0ABX9V9Q8</accession>
<keyword evidence="3 10" id="KW-1134">Transmembrane beta strand</keyword>
<evidence type="ECO:0000256" key="8">
    <source>
        <dbReference type="ARBA" id="ARBA00023136"/>
    </source>
</evidence>
<feature type="compositionally biased region" description="Basic and acidic residues" evidence="12">
    <location>
        <begin position="199"/>
        <end position="215"/>
    </location>
</feature>
<dbReference type="EMBL" id="RFFL01000001">
    <property type="protein sequence ID" value="RMI02913.1"/>
    <property type="molecule type" value="Genomic_DNA"/>
</dbReference>
<dbReference type="Gene3D" id="2.40.170.20">
    <property type="entry name" value="TonB-dependent receptor, beta-barrel domain"/>
    <property type="match status" value="1"/>
</dbReference>
<dbReference type="InterPro" id="IPR036942">
    <property type="entry name" value="Beta-barrel_TonB_sf"/>
</dbReference>
<name>A0ABX9V9Q8_9GAMM</name>
<keyword evidence="15" id="KW-0675">Receptor</keyword>
<dbReference type="Pfam" id="PF00593">
    <property type="entry name" value="TonB_dep_Rec_b-barrel"/>
    <property type="match status" value="1"/>
</dbReference>
<dbReference type="RefSeq" id="WP_122074911.1">
    <property type="nucleotide sequence ID" value="NZ_RFFL01000001.1"/>
</dbReference>
<sequence>MACIMVSPAALAAGTTELNPMVVTATRSSQSLADAPAAMTVITAEQIKARGATNLLEALRGTPGISLNGRQVGGRKTLSIRGAEDRHTLVLIDGRRISSTDDTIGHSDYQYGWVGIEQIERIEVVRGPMSALYGSEAIGGVINIITRQAQPEWHGGVTLRGEVGDGDTGNGHRLAARASGPLAEGLNLALSVEEVRRESTPWEQDSRVSEVEGQDRQTGSLGLSYSPIQGQTLKLDMLRSDETRDREQQYAYYARPYYLDTYELDRRQDSLAWNADWGALQSQLRFTRSEFDVTNKRTQNLAPTRPQSLRDDVWDTSLNFHLGDSHALTVGGEHRDERLENAGLIGGSDSVVHQAVFIQDEIALGQDWALTLGARLDDHEIFGRETSPRAWLVWRATPELTFKAGYGEAFRAPTLKQISPNYVGAEGPHTFLGNADIQPETSRSFELGVDWHDEHSVYTANLYRNEIDDLIYYRRLRMEPGIPPRTVYQYDNIEEARIEGLELSASRALGYGLTINATLNWMDARDAKTDARLNGRPEFTATPALEWNTGKWNALLQWEYIGKQYLEGATGQERAPGYNLINASLGYRLQENLMLRGGVQNIGDLRLEDKSELFGYVEQGRTGWLAVEASF</sequence>
<reference evidence="15 16" key="1">
    <citation type="submission" date="2018-10" db="EMBL/GenBank/DDBJ databases">
        <title>Pseudomonas sp. GL14 genome.</title>
        <authorList>
            <person name="Peng J."/>
            <person name="Liu Z.-P."/>
        </authorList>
    </citation>
    <scope>NUCLEOTIDE SEQUENCE [LARGE SCALE GENOMIC DNA]</scope>
    <source>
        <strain evidence="15 16">GL14</strain>
    </source>
</reference>
<evidence type="ECO:0000256" key="5">
    <source>
        <dbReference type="ARBA" id="ARBA00022729"/>
    </source>
</evidence>
<keyword evidence="8 10" id="KW-0472">Membrane</keyword>
<keyword evidence="9 10" id="KW-0998">Cell outer membrane</keyword>
<dbReference type="InterPro" id="IPR000531">
    <property type="entry name" value="Beta-barrel_TonB"/>
</dbReference>
<dbReference type="PROSITE" id="PS52016">
    <property type="entry name" value="TONB_DEPENDENT_REC_3"/>
    <property type="match status" value="1"/>
</dbReference>
<dbReference type="PANTHER" id="PTHR30069:SF53">
    <property type="entry name" value="COLICIN I RECEPTOR-RELATED"/>
    <property type="match status" value="1"/>
</dbReference>
<evidence type="ECO:0000256" key="3">
    <source>
        <dbReference type="ARBA" id="ARBA00022452"/>
    </source>
</evidence>
<protein>
    <submittedName>
        <fullName evidence="15">TonB-dependent receptor</fullName>
    </submittedName>
</protein>
<keyword evidence="16" id="KW-1185">Reference proteome</keyword>
<evidence type="ECO:0000256" key="7">
    <source>
        <dbReference type="ARBA" id="ARBA00023077"/>
    </source>
</evidence>
<evidence type="ECO:0000313" key="15">
    <source>
        <dbReference type="EMBL" id="RMI02913.1"/>
    </source>
</evidence>
<dbReference type="CDD" id="cd01347">
    <property type="entry name" value="ligand_gated_channel"/>
    <property type="match status" value="1"/>
</dbReference>
<evidence type="ECO:0000256" key="12">
    <source>
        <dbReference type="SAM" id="MobiDB-lite"/>
    </source>
</evidence>
<evidence type="ECO:0000256" key="6">
    <source>
        <dbReference type="ARBA" id="ARBA00023065"/>
    </source>
</evidence>
<dbReference type="InterPro" id="IPR037066">
    <property type="entry name" value="Plug_dom_sf"/>
</dbReference>
<feature type="domain" description="TonB-dependent receptor-like beta-barrel" evidence="13">
    <location>
        <begin position="235"/>
        <end position="602"/>
    </location>
</feature>
<evidence type="ECO:0000256" key="2">
    <source>
        <dbReference type="ARBA" id="ARBA00022448"/>
    </source>
</evidence>
<keyword evidence="4 10" id="KW-0812">Transmembrane</keyword>
<evidence type="ECO:0000259" key="14">
    <source>
        <dbReference type="Pfam" id="PF07715"/>
    </source>
</evidence>
<feature type="domain" description="TonB-dependent receptor plug" evidence="14">
    <location>
        <begin position="32"/>
        <end position="141"/>
    </location>
</feature>
<comment type="caution">
    <text evidence="15">The sequence shown here is derived from an EMBL/GenBank/DDBJ whole genome shotgun (WGS) entry which is preliminary data.</text>
</comment>